<name>A0AAU9MS98_9ASTR</name>
<evidence type="ECO:0000313" key="4">
    <source>
        <dbReference type="EMBL" id="CAH1427503.1"/>
    </source>
</evidence>
<sequence length="456" mass="50465">MTEVIRILESVLECQPDNTLKTFTMETRSEYFLPDATLSSSVVNSINPTNPAELATSVGVENTTNTDLFEMYFKMADLDKDGRINGVEAVPFFQTTGLPKAILAKIWSYVDVNRNSYLNRSEFDNYLKLVTVAQSKRELTPDIVKAALYGPASTKIPAPQIDVEALAIPQQNLKMMTVETRSKDPLPDTKLTNSAADDVNPSHAELAARVENTDLFEMYFKIADLNNDGRISGVEAVQFFQTSGLPKAILAKIWSYADLNRNSYLNRSEFNNYLKLVTVAQSKRELTPDIVKAALYGPVSPKIPAPRIDLEALAIPQQNLKRTVETRSIDPLPETMLSNSAANGVNSSHAEMGHQVINTDLFEIYFKKADLDQDGYVSGAEALPFFQASGLPKSVLAHIWRCVDTNQNGYLSRGEFDNYLKLITVAQSKRELTPDMVKAALYGPASAKIPAPNLPQ</sequence>
<dbReference type="InterPro" id="IPR018247">
    <property type="entry name" value="EF_Hand_1_Ca_BS"/>
</dbReference>
<dbReference type="PROSITE" id="PS50031">
    <property type="entry name" value="EH"/>
    <property type="match status" value="3"/>
</dbReference>
<evidence type="ECO:0000256" key="1">
    <source>
        <dbReference type="ARBA" id="ARBA00022837"/>
    </source>
</evidence>
<dbReference type="GO" id="GO:0016197">
    <property type="term" value="P:endosomal transport"/>
    <property type="evidence" value="ECO:0007669"/>
    <property type="project" value="TreeGrafter"/>
</dbReference>
<accession>A0AAU9MS98</accession>
<feature type="domain" description="EF-hand" evidence="3">
    <location>
        <begin position="64"/>
        <end position="99"/>
    </location>
</feature>
<reference evidence="4 5" key="1">
    <citation type="submission" date="2022-01" db="EMBL/GenBank/DDBJ databases">
        <authorList>
            <person name="Xiong W."/>
            <person name="Schranz E."/>
        </authorList>
    </citation>
    <scope>NUCLEOTIDE SEQUENCE [LARGE SCALE GENOMIC DNA]</scope>
</reference>
<dbReference type="GO" id="GO:0006897">
    <property type="term" value="P:endocytosis"/>
    <property type="evidence" value="ECO:0007669"/>
    <property type="project" value="TreeGrafter"/>
</dbReference>
<feature type="domain" description="EH" evidence="2">
    <location>
        <begin position="212"/>
        <end position="302"/>
    </location>
</feature>
<proteinExistence type="predicted"/>
<gene>
    <name evidence="4" type="ORF">LVIROSA_LOCUS14503</name>
</gene>
<feature type="domain" description="EF-hand" evidence="3">
    <location>
        <begin position="391"/>
        <end position="426"/>
    </location>
</feature>
<protein>
    <submittedName>
        <fullName evidence="4">Uncharacterized protein</fullName>
    </submittedName>
</protein>
<dbReference type="Gene3D" id="1.10.238.10">
    <property type="entry name" value="EF-hand"/>
    <property type="match status" value="3"/>
</dbReference>
<evidence type="ECO:0000259" key="3">
    <source>
        <dbReference type="PROSITE" id="PS50222"/>
    </source>
</evidence>
<feature type="domain" description="EH" evidence="2">
    <location>
        <begin position="358"/>
        <end position="448"/>
    </location>
</feature>
<dbReference type="AlphaFoldDB" id="A0AAU9MS98"/>
<feature type="domain" description="EF-hand" evidence="3">
    <location>
        <begin position="211"/>
        <end position="246"/>
    </location>
</feature>
<keyword evidence="1" id="KW-0106">Calcium</keyword>
<comment type="caution">
    <text evidence="4">The sequence shown here is derived from an EMBL/GenBank/DDBJ whole genome shotgun (WGS) entry which is preliminary data.</text>
</comment>
<dbReference type="SUPFAM" id="SSF47473">
    <property type="entry name" value="EF-hand"/>
    <property type="match status" value="2"/>
</dbReference>
<dbReference type="CDD" id="cd00052">
    <property type="entry name" value="EH"/>
    <property type="match status" value="3"/>
</dbReference>
<dbReference type="PROSITE" id="PS00018">
    <property type="entry name" value="EF_HAND_1"/>
    <property type="match status" value="1"/>
</dbReference>
<dbReference type="GO" id="GO:0005634">
    <property type="term" value="C:nucleus"/>
    <property type="evidence" value="ECO:0007669"/>
    <property type="project" value="TreeGrafter"/>
</dbReference>
<dbReference type="PANTHER" id="PTHR11216:SF161">
    <property type="entry name" value="CALCIUM-BINDING EF HAND FAMILY PROTEIN"/>
    <property type="match status" value="1"/>
</dbReference>
<dbReference type="PANTHER" id="PTHR11216">
    <property type="entry name" value="EH DOMAIN"/>
    <property type="match status" value="1"/>
</dbReference>
<evidence type="ECO:0000313" key="5">
    <source>
        <dbReference type="Proteomes" id="UP001157418"/>
    </source>
</evidence>
<evidence type="ECO:0000259" key="2">
    <source>
        <dbReference type="PROSITE" id="PS50031"/>
    </source>
</evidence>
<dbReference type="SMART" id="SM00027">
    <property type="entry name" value="EH"/>
    <property type="match status" value="3"/>
</dbReference>
<dbReference type="PROSITE" id="PS50222">
    <property type="entry name" value="EF_HAND_2"/>
    <property type="match status" value="3"/>
</dbReference>
<dbReference type="EMBL" id="CAKMRJ010002223">
    <property type="protein sequence ID" value="CAH1427503.1"/>
    <property type="molecule type" value="Genomic_DNA"/>
</dbReference>
<dbReference type="SMART" id="SM00054">
    <property type="entry name" value="EFh"/>
    <property type="match status" value="6"/>
</dbReference>
<dbReference type="InterPro" id="IPR002048">
    <property type="entry name" value="EF_hand_dom"/>
</dbReference>
<dbReference type="InterPro" id="IPR011992">
    <property type="entry name" value="EF-hand-dom_pair"/>
</dbReference>
<dbReference type="GO" id="GO:0005737">
    <property type="term" value="C:cytoplasm"/>
    <property type="evidence" value="ECO:0007669"/>
    <property type="project" value="TreeGrafter"/>
</dbReference>
<dbReference type="InterPro" id="IPR000261">
    <property type="entry name" value="EH_dom"/>
</dbReference>
<keyword evidence="5" id="KW-1185">Reference proteome</keyword>
<organism evidence="4 5">
    <name type="scientific">Lactuca virosa</name>
    <dbReference type="NCBI Taxonomy" id="75947"/>
    <lineage>
        <taxon>Eukaryota</taxon>
        <taxon>Viridiplantae</taxon>
        <taxon>Streptophyta</taxon>
        <taxon>Embryophyta</taxon>
        <taxon>Tracheophyta</taxon>
        <taxon>Spermatophyta</taxon>
        <taxon>Magnoliopsida</taxon>
        <taxon>eudicotyledons</taxon>
        <taxon>Gunneridae</taxon>
        <taxon>Pentapetalae</taxon>
        <taxon>asterids</taxon>
        <taxon>campanulids</taxon>
        <taxon>Asterales</taxon>
        <taxon>Asteraceae</taxon>
        <taxon>Cichorioideae</taxon>
        <taxon>Cichorieae</taxon>
        <taxon>Lactucinae</taxon>
        <taxon>Lactuca</taxon>
    </lineage>
</organism>
<feature type="domain" description="EH" evidence="2">
    <location>
        <begin position="65"/>
        <end position="155"/>
    </location>
</feature>
<dbReference type="Pfam" id="PF12763">
    <property type="entry name" value="EH"/>
    <property type="match status" value="3"/>
</dbReference>
<dbReference type="Proteomes" id="UP001157418">
    <property type="component" value="Unassembled WGS sequence"/>
</dbReference>
<dbReference type="GO" id="GO:0005509">
    <property type="term" value="F:calcium ion binding"/>
    <property type="evidence" value="ECO:0007669"/>
    <property type="project" value="InterPro"/>
</dbReference>
<dbReference type="GO" id="GO:0005886">
    <property type="term" value="C:plasma membrane"/>
    <property type="evidence" value="ECO:0007669"/>
    <property type="project" value="TreeGrafter"/>
</dbReference>